<feature type="domain" description="DUF4253" evidence="3">
    <location>
        <begin position="484"/>
        <end position="592"/>
    </location>
</feature>
<dbReference type="SUPFAM" id="SSF47413">
    <property type="entry name" value="lambda repressor-like DNA-binding domains"/>
    <property type="match status" value="1"/>
</dbReference>
<feature type="region of interest" description="Disordered" evidence="1">
    <location>
        <begin position="81"/>
        <end position="120"/>
    </location>
</feature>
<name>A0ABP7TTI5_9ACTN</name>
<dbReference type="Proteomes" id="UP001500456">
    <property type="component" value="Unassembled WGS sequence"/>
</dbReference>
<dbReference type="InterPro" id="IPR025349">
    <property type="entry name" value="DUF4253"/>
</dbReference>
<reference evidence="5" key="1">
    <citation type="journal article" date="2019" name="Int. J. Syst. Evol. Microbiol.">
        <title>The Global Catalogue of Microorganisms (GCM) 10K type strain sequencing project: providing services to taxonomists for standard genome sequencing and annotation.</title>
        <authorList>
            <consortium name="The Broad Institute Genomics Platform"/>
            <consortium name="The Broad Institute Genome Sequencing Center for Infectious Disease"/>
            <person name="Wu L."/>
            <person name="Ma J."/>
        </authorList>
    </citation>
    <scope>NUCLEOTIDE SEQUENCE [LARGE SCALE GENOMIC DNA]</scope>
    <source>
        <strain evidence="5">JCM 16924</strain>
    </source>
</reference>
<accession>A0ABP7TTI5</accession>
<keyword evidence="2" id="KW-0812">Transmembrane</keyword>
<keyword evidence="5" id="KW-1185">Reference proteome</keyword>
<feature type="compositionally biased region" description="Basic and acidic residues" evidence="1">
    <location>
        <begin position="81"/>
        <end position="96"/>
    </location>
</feature>
<sequence length="592" mass="62283">MTTPSPECARLAAALREVKERTGLSMAGLASKTPFSKSSWERYLNGKTLPPREAVRELCRLAGAPDGRCLALWEIAESEWRGRGTGEPRTEGRSQEPKPSPTAAPPPPPAPRPPPQDVTRAGHKGLAAVAVLASVSAVAVGGVAVALFLLPDQDVGSRSSASPSATGPRCRGAACEGKSPMHMKCGVGPDTLASHRTATGAWLELRHSEACGTSWARMWGTRIGDRIEMTVSGRDGLGDGGGLGDGDGRVRSAEVEDDVDAEAYVYTPMAVTRPGAVVEACFQPAAGGRRECFDGSVDQSGRPPPLSVAPPKVTGMATLPNPLPRLATLGLPLPPGRLVDETPDGPWHEPLLWYADRPASLGDWSALAAPAARAGLLPVLVDTEGVHGGGPESWALRPELMSYPGDHDAEEVLAEFWEEHQEVYEAEYEEGAPGPDWPGLASAGSPDAGPPDAGPPDADPDVRAAEVADLVCDGGADAFHHPSLALVPARRSADIPAAIGWTGPLNHENDVARLCAVLRSWEDRFGIRVVALTPSDLLVSVATPPTTPAEAEAVAAEHLAFCPDAIWQTGPGDLVSYAKDLIGQRRWSFWWD</sequence>
<dbReference type="CDD" id="cd00093">
    <property type="entry name" value="HTH_XRE"/>
    <property type="match status" value="1"/>
</dbReference>
<keyword evidence="2" id="KW-1133">Transmembrane helix</keyword>
<feature type="compositionally biased region" description="Low complexity" evidence="1">
    <location>
        <begin position="438"/>
        <end position="447"/>
    </location>
</feature>
<gene>
    <name evidence="4" type="ORF">GCM10022232_90960</name>
</gene>
<evidence type="ECO:0000313" key="4">
    <source>
        <dbReference type="EMBL" id="GAA4030847.1"/>
    </source>
</evidence>
<organism evidence="4 5">
    <name type="scientific">Streptomyces plumbiresistens</name>
    <dbReference type="NCBI Taxonomy" id="511811"/>
    <lineage>
        <taxon>Bacteria</taxon>
        <taxon>Bacillati</taxon>
        <taxon>Actinomycetota</taxon>
        <taxon>Actinomycetes</taxon>
        <taxon>Kitasatosporales</taxon>
        <taxon>Streptomycetaceae</taxon>
        <taxon>Streptomyces</taxon>
    </lineage>
</organism>
<dbReference type="EMBL" id="BAAAZX010000051">
    <property type="protein sequence ID" value="GAA4030847.1"/>
    <property type="molecule type" value="Genomic_DNA"/>
</dbReference>
<evidence type="ECO:0000256" key="2">
    <source>
        <dbReference type="SAM" id="Phobius"/>
    </source>
</evidence>
<keyword evidence="2" id="KW-0472">Membrane</keyword>
<proteinExistence type="predicted"/>
<feature type="compositionally biased region" description="Pro residues" evidence="1">
    <location>
        <begin position="98"/>
        <end position="116"/>
    </location>
</feature>
<dbReference type="Pfam" id="PF10901">
    <property type="entry name" value="DUF2690"/>
    <property type="match status" value="1"/>
</dbReference>
<protein>
    <recommendedName>
        <fullName evidence="3">DUF4253 domain-containing protein</fullName>
    </recommendedName>
</protein>
<dbReference type="Gene3D" id="1.10.260.40">
    <property type="entry name" value="lambda repressor-like DNA-binding domains"/>
    <property type="match status" value="1"/>
</dbReference>
<evidence type="ECO:0000259" key="3">
    <source>
        <dbReference type="Pfam" id="PF14062"/>
    </source>
</evidence>
<dbReference type="Pfam" id="PF13560">
    <property type="entry name" value="HTH_31"/>
    <property type="match status" value="1"/>
</dbReference>
<dbReference type="Pfam" id="PF14062">
    <property type="entry name" value="DUF4253"/>
    <property type="match status" value="1"/>
</dbReference>
<dbReference type="InterPro" id="IPR001387">
    <property type="entry name" value="Cro/C1-type_HTH"/>
</dbReference>
<dbReference type="InterPro" id="IPR010982">
    <property type="entry name" value="Lambda_DNA-bd_dom_sf"/>
</dbReference>
<evidence type="ECO:0000256" key="1">
    <source>
        <dbReference type="SAM" id="MobiDB-lite"/>
    </source>
</evidence>
<feature type="region of interest" description="Disordered" evidence="1">
    <location>
        <begin position="425"/>
        <end position="458"/>
    </location>
</feature>
<dbReference type="InterPro" id="IPR021224">
    <property type="entry name" value="DUF2690"/>
</dbReference>
<evidence type="ECO:0000313" key="5">
    <source>
        <dbReference type="Proteomes" id="UP001500456"/>
    </source>
</evidence>
<feature type="transmembrane region" description="Helical" evidence="2">
    <location>
        <begin position="126"/>
        <end position="150"/>
    </location>
</feature>
<comment type="caution">
    <text evidence="4">The sequence shown here is derived from an EMBL/GenBank/DDBJ whole genome shotgun (WGS) entry which is preliminary data.</text>
</comment>